<organism evidence="3 4">
    <name type="scientific">Kitasatospora cinereorecta</name>
    <dbReference type="NCBI Taxonomy" id="285560"/>
    <lineage>
        <taxon>Bacteria</taxon>
        <taxon>Bacillati</taxon>
        <taxon>Actinomycetota</taxon>
        <taxon>Actinomycetes</taxon>
        <taxon>Kitasatosporales</taxon>
        <taxon>Streptomycetaceae</taxon>
        <taxon>Kitasatospora</taxon>
    </lineage>
</organism>
<dbReference type="InterPro" id="IPR006016">
    <property type="entry name" value="UspA"/>
</dbReference>
<dbReference type="CDD" id="cd23659">
    <property type="entry name" value="USP_At3g01520-like"/>
    <property type="match status" value="1"/>
</dbReference>
<dbReference type="Pfam" id="PF00582">
    <property type="entry name" value="Usp"/>
    <property type="match status" value="1"/>
</dbReference>
<gene>
    <name evidence="3" type="ORF">ACFPZF_00940</name>
</gene>
<comment type="caution">
    <text evidence="3">The sequence shown here is derived from an EMBL/GenBank/DDBJ whole genome shotgun (WGS) entry which is preliminary data.</text>
</comment>
<evidence type="ECO:0000259" key="2">
    <source>
        <dbReference type="Pfam" id="PF00582"/>
    </source>
</evidence>
<sequence length="157" mass="16431">MDTAVPHERRIVVGVDGSSPSKRALRWALGQAAATGAMVEAVICWRFPKVYGWAPASVDRELGTVAGRMLAQAVAEITTDDEPVEIRQIVESGHPAEVLLERAHGAELLVVGNRGLGGFAGTLLGSVGQHCVQHAPCPVVVVPRRPGLTAGAGFPDL</sequence>
<dbReference type="Gene3D" id="3.40.50.620">
    <property type="entry name" value="HUPs"/>
    <property type="match status" value="1"/>
</dbReference>
<comment type="similarity">
    <text evidence="1">Belongs to the universal stress protein A family.</text>
</comment>
<dbReference type="PANTHER" id="PTHR31964">
    <property type="entry name" value="ADENINE NUCLEOTIDE ALPHA HYDROLASES-LIKE SUPERFAMILY PROTEIN"/>
    <property type="match status" value="1"/>
</dbReference>
<dbReference type="InterPro" id="IPR014729">
    <property type="entry name" value="Rossmann-like_a/b/a_fold"/>
</dbReference>
<dbReference type="SUPFAM" id="SSF52402">
    <property type="entry name" value="Adenine nucleotide alpha hydrolases-like"/>
    <property type="match status" value="1"/>
</dbReference>
<reference evidence="4" key="1">
    <citation type="journal article" date="2019" name="Int. J. Syst. Evol. Microbiol.">
        <title>The Global Catalogue of Microorganisms (GCM) 10K type strain sequencing project: providing services to taxonomists for standard genome sequencing and annotation.</title>
        <authorList>
            <consortium name="The Broad Institute Genomics Platform"/>
            <consortium name="The Broad Institute Genome Sequencing Center for Infectious Disease"/>
            <person name="Wu L."/>
            <person name="Ma J."/>
        </authorList>
    </citation>
    <scope>NUCLEOTIDE SEQUENCE [LARGE SCALE GENOMIC DNA]</scope>
    <source>
        <strain evidence="4">CGMCC 4.1622</strain>
    </source>
</reference>
<name>A0ABW0V5T8_9ACTN</name>
<dbReference type="PRINTS" id="PR01438">
    <property type="entry name" value="UNVRSLSTRESS"/>
</dbReference>
<keyword evidence="4" id="KW-1185">Reference proteome</keyword>
<protein>
    <submittedName>
        <fullName evidence="3">Universal stress protein</fullName>
    </submittedName>
</protein>
<dbReference type="PANTHER" id="PTHR31964:SF113">
    <property type="entry name" value="USPA DOMAIN-CONTAINING PROTEIN"/>
    <property type="match status" value="1"/>
</dbReference>
<evidence type="ECO:0000313" key="3">
    <source>
        <dbReference type="EMBL" id="MFC5639926.1"/>
    </source>
</evidence>
<dbReference type="RefSeq" id="WP_346140897.1">
    <property type="nucleotide sequence ID" value="NZ_BAAAUA010000002.1"/>
</dbReference>
<accession>A0ABW0V5T8</accession>
<dbReference type="InterPro" id="IPR006015">
    <property type="entry name" value="Universal_stress_UspA"/>
</dbReference>
<dbReference type="Proteomes" id="UP001596066">
    <property type="component" value="Unassembled WGS sequence"/>
</dbReference>
<dbReference type="EMBL" id="JBHSOC010000001">
    <property type="protein sequence ID" value="MFC5639926.1"/>
    <property type="molecule type" value="Genomic_DNA"/>
</dbReference>
<evidence type="ECO:0000313" key="4">
    <source>
        <dbReference type="Proteomes" id="UP001596066"/>
    </source>
</evidence>
<evidence type="ECO:0000256" key="1">
    <source>
        <dbReference type="ARBA" id="ARBA00008791"/>
    </source>
</evidence>
<proteinExistence type="inferred from homology"/>
<feature type="domain" description="UspA" evidence="2">
    <location>
        <begin position="9"/>
        <end position="143"/>
    </location>
</feature>